<accession>A0A9P8CKY1</accession>
<keyword evidence="1" id="KW-1133">Transmembrane helix</keyword>
<evidence type="ECO:0000313" key="2">
    <source>
        <dbReference type="EMBL" id="KAG9249046.1"/>
    </source>
</evidence>
<dbReference type="Proteomes" id="UP000887226">
    <property type="component" value="Unassembled WGS sequence"/>
</dbReference>
<protein>
    <submittedName>
        <fullName evidence="2">Uncharacterized protein</fullName>
    </submittedName>
</protein>
<gene>
    <name evidence="2" type="ORF">BJ878DRAFT_485852</name>
</gene>
<comment type="caution">
    <text evidence="2">The sequence shown here is derived from an EMBL/GenBank/DDBJ whole genome shotgun (WGS) entry which is preliminary data.</text>
</comment>
<evidence type="ECO:0000313" key="3">
    <source>
        <dbReference type="Proteomes" id="UP000887226"/>
    </source>
</evidence>
<organism evidence="2 3">
    <name type="scientific">Calycina marina</name>
    <dbReference type="NCBI Taxonomy" id="1763456"/>
    <lineage>
        <taxon>Eukaryota</taxon>
        <taxon>Fungi</taxon>
        <taxon>Dikarya</taxon>
        <taxon>Ascomycota</taxon>
        <taxon>Pezizomycotina</taxon>
        <taxon>Leotiomycetes</taxon>
        <taxon>Helotiales</taxon>
        <taxon>Pezizellaceae</taxon>
        <taxon>Calycina</taxon>
    </lineage>
</organism>
<keyword evidence="1" id="KW-0472">Membrane</keyword>
<keyword evidence="1" id="KW-0812">Transmembrane</keyword>
<name>A0A9P8CKY1_9HELO</name>
<dbReference type="AlphaFoldDB" id="A0A9P8CKY1"/>
<proteinExistence type="predicted"/>
<dbReference type="EMBL" id="MU253740">
    <property type="protein sequence ID" value="KAG9249046.1"/>
    <property type="molecule type" value="Genomic_DNA"/>
</dbReference>
<reference evidence="2" key="1">
    <citation type="journal article" date="2021" name="IMA Fungus">
        <title>Genomic characterization of three marine fungi, including Emericellopsis atlantica sp. nov. with signatures of a generalist lifestyle and marine biomass degradation.</title>
        <authorList>
            <person name="Hagestad O.C."/>
            <person name="Hou L."/>
            <person name="Andersen J.H."/>
            <person name="Hansen E.H."/>
            <person name="Altermark B."/>
            <person name="Li C."/>
            <person name="Kuhnert E."/>
            <person name="Cox R.J."/>
            <person name="Crous P.W."/>
            <person name="Spatafora J.W."/>
            <person name="Lail K."/>
            <person name="Amirebrahimi M."/>
            <person name="Lipzen A."/>
            <person name="Pangilinan J."/>
            <person name="Andreopoulos W."/>
            <person name="Hayes R.D."/>
            <person name="Ng V."/>
            <person name="Grigoriev I.V."/>
            <person name="Jackson S.A."/>
            <person name="Sutton T.D.S."/>
            <person name="Dobson A.D.W."/>
            <person name="Rama T."/>
        </authorList>
    </citation>
    <scope>NUCLEOTIDE SEQUENCE</scope>
    <source>
        <strain evidence="2">TRa3180A</strain>
    </source>
</reference>
<evidence type="ECO:0000256" key="1">
    <source>
        <dbReference type="SAM" id="Phobius"/>
    </source>
</evidence>
<dbReference type="OrthoDB" id="202195at2759"/>
<sequence length="136" mass="15212">MSEVVDVLGAFVSHFSIIPTEPQPRSVAVVICSRTFENTHHDKSHTLHSSSRKSITMQATRALRMVRPTARMMRPVPKEEQGAHTISQRLRTLKKIPVELLPIGAVVAVAIGFGVYSLSSKLFDGQMRLSRQNRQH</sequence>
<feature type="transmembrane region" description="Helical" evidence="1">
    <location>
        <begin position="98"/>
        <end position="119"/>
    </location>
</feature>
<keyword evidence="3" id="KW-1185">Reference proteome</keyword>